<protein>
    <submittedName>
        <fullName evidence="2">Uncharacterized protein</fullName>
    </submittedName>
</protein>
<name>X1V0H8_9ZZZZ</name>
<dbReference type="EMBL" id="BARW01022869">
    <property type="protein sequence ID" value="GAI89445.1"/>
    <property type="molecule type" value="Genomic_DNA"/>
</dbReference>
<reference evidence="2" key="1">
    <citation type="journal article" date="2014" name="Front. Microbiol.">
        <title>High frequency of phylogenetically diverse reductive dehalogenase-homologous genes in deep subseafloor sedimentary metagenomes.</title>
        <authorList>
            <person name="Kawai M."/>
            <person name="Futagami T."/>
            <person name="Toyoda A."/>
            <person name="Takaki Y."/>
            <person name="Nishi S."/>
            <person name="Hori S."/>
            <person name="Arai W."/>
            <person name="Tsubouchi T."/>
            <person name="Morono Y."/>
            <person name="Uchiyama I."/>
            <person name="Ito T."/>
            <person name="Fujiyama A."/>
            <person name="Inagaki F."/>
            <person name="Takami H."/>
        </authorList>
    </citation>
    <scope>NUCLEOTIDE SEQUENCE</scope>
    <source>
        <strain evidence="2">Expedition CK06-06</strain>
    </source>
</reference>
<proteinExistence type="predicted"/>
<evidence type="ECO:0000313" key="1">
    <source>
        <dbReference type="EMBL" id="GAI89445.1"/>
    </source>
</evidence>
<organism evidence="2">
    <name type="scientific">marine sediment metagenome</name>
    <dbReference type="NCBI Taxonomy" id="412755"/>
    <lineage>
        <taxon>unclassified sequences</taxon>
        <taxon>metagenomes</taxon>
        <taxon>ecological metagenomes</taxon>
    </lineage>
</organism>
<dbReference type="AlphaFoldDB" id="X1V0H8"/>
<gene>
    <name evidence="1" type="ORF">S12H4_38057</name>
    <name evidence="2" type="ORF">S12H4_43150</name>
</gene>
<dbReference type="EMBL" id="BARW01026457">
    <property type="protein sequence ID" value="GAJ05666.1"/>
    <property type="molecule type" value="Genomic_DNA"/>
</dbReference>
<feature type="non-terminal residue" evidence="2">
    <location>
        <position position="1"/>
    </location>
</feature>
<sequence length="61" mass="7110">RLSWTGGDRRAMWELKVARILREILVAGSKRDWDRIIELAQELEELARECRDGSIVENDGK</sequence>
<evidence type="ECO:0000313" key="2">
    <source>
        <dbReference type="EMBL" id="GAJ05666.1"/>
    </source>
</evidence>
<accession>X1V0H8</accession>
<comment type="caution">
    <text evidence="2">The sequence shown here is derived from an EMBL/GenBank/DDBJ whole genome shotgun (WGS) entry which is preliminary data.</text>
</comment>